<gene>
    <name evidence="2" type="ORF">IPO85_06755</name>
</gene>
<evidence type="ECO:0000313" key="2">
    <source>
        <dbReference type="EMBL" id="MBK9717201.1"/>
    </source>
</evidence>
<accession>A0A9D7S963</accession>
<feature type="signal peptide" evidence="1">
    <location>
        <begin position="1"/>
        <end position="18"/>
    </location>
</feature>
<evidence type="ECO:0000256" key="1">
    <source>
        <dbReference type="SAM" id="SignalP"/>
    </source>
</evidence>
<feature type="chain" id="PRO_5038527595" evidence="1">
    <location>
        <begin position="19"/>
        <end position="529"/>
    </location>
</feature>
<organism evidence="2 3">
    <name type="scientific">Candidatus Defluviibacterium haderslevense</name>
    <dbReference type="NCBI Taxonomy" id="2981993"/>
    <lineage>
        <taxon>Bacteria</taxon>
        <taxon>Pseudomonadati</taxon>
        <taxon>Bacteroidota</taxon>
        <taxon>Saprospiria</taxon>
        <taxon>Saprospirales</taxon>
        <taxon>Saprospiraceae</taxon>
        <taxon>Candidatus Defluviibacterium</taxon>
    </lineage>
</organism>
<reference evidence="2 3" key="1">
    <citation type="submission" date="2020-10" db="EMBL/GenBank/DDBJ databases">
        <title>Connecting structure to function with the recovery of over 1000 high-quality activated sludge metagenome-assembled genomes encoding full-length rRNA genes using long-read sequencing.</title>
        <authorList>
            <person name="Singleton C.M."/>
            <person name="Petriglieri F."/>
            <person name="Kristensen J.M."/>
            <person name="Kirkegaard R.H."/>
            <person name="Michaelsen T.Y."/>
            <person name="Andersen M.H."/>
            <person name="Karst S.M."/>
            <person name="Dueholm M.S."/>
            <person name="Nielsen P.H."/>
            <person name="Albertsen M."/>
        </authorList>
    </citation>
    <scope>NUCLEOTIDE SEQUENCE [LARGE SCALE GENOMIC DNA]</scope>
    <source>
        <strain evidence="2">Ribe_18-Q3-R11-54_BAT3C.373</strain>
    </source>
</reference>
<protein>
    <submittedName>
        <fullName evidence="2">Uncharacterized protein</fullName>
    </submittedName>
</protein>
<sequence length="529" mass="61307">MKGIILFFMMLCFGISHSQSPKFTFVLGPEYVLPRHTSNIGFFGNETDGIMNFSLKKDELFINKFDPKTLEQTKTISIALTERTRNFNHEGIYDIGLNYYWLHSDWDKDNEKESLYADKIDLKTGKISILNKKLFSTTKVAGASILVKIIGKYNFNFDADRKYMLVNYRLVPEEKNDRKNFDKIGLQVFDAAMNKVWGSEFRLPYTEAVMDNNDFSIDSKGNAYLLAKVFDSEDRREKDRATGKPAYHYEVFKFSKGRSDFSRTIIEVGDYFIHQTVIIESTTHDMIIASTYSKKAKSNTTDGVFLAMVDTAGNIKKYKNGYYEFPLEEMTKYESARAKRRMERRSDYELPNLVARKIIVNQDGSLFLGFEEFEINITENPPSNVGRRYTYQYRYDNIYGAKINSNGKFDWMRKIPKAQLSYVSMWGSMSYKLIADSSGYYFLYLDHKKNMNLDVDEKPKTHIDMHGGQVVVSKIDLQGNVTKDLLFDVRDEDIIFYPTLFNAINSNQFIGRAEMKGGGFKPLLITRKE</sequence>
<keyword evidence="1" id="KW-0732">Signal</keyword>
<evidence type="ECO:0000313" key="3">
    <source>
        <dbReference type="Proteomes" id="UP000808349"/>
    </source>
</evidence>
<dbReference type="EMBL" id="JADKFW010000004">
    <property type="protein sequence ID" value="MBK9717201.1"/>
    <property type="molecule type" value="Genomic_DNA"/>
</dbReference>
<proteinExistence type="predicted"/>
<dbReference type="Proteomes" id="UP000808349">
    <property type="component" value="Unassembled WGS sequence"/>
</dbReference>
<name>A0A9D7S963_9BACT</name>
<dbReference type="AlphaFoldDB" id="A0A9D7S963"/>
<comment type="caution">
    <text evidence="2">The sequence shown here is derived from an EMBL/GenBank/DDBJ whole genome shotgun (WGS) entry which is preliminary data.</text>
</comment>